<evidence type="ECO:0000313" key="6">
    <source>
        <dbReference type="EMBL" id="MDQ0189017.1"/>
    </source>
</evidence>
<gene>
    <name evidence="6" type="ORF">J2S03_000831</name>
</gene>
<evidence type="ECO:0000256" key="4">
    <source>
        <dbReference type="SAM" id="SignalP"/>
    </source>
</evidence>
<proteinExistence type="inferred from homology"/>
<feature type="domain" description="Solute-binding protein family 5" evidence="5">
    <location>
        <begin position="93"/>
        <end position="481"/>
    </location>
</feature>
<dbReference type="PANTHER" id="PTHR30290">
    <property type="entry name" value="PERIPLASMIC BINDING COMPONENT OF ABC TRANSPORTER"/>
    <property type="match status" value="1"/>
</dbReference>
<evidence type="ECO:0000259" key="5">
    <source>
        <dbReference type="Pfam" id="PF00496"/>
    </source>
</evidence>
<organism evidence="6 7">
    <name type="scientific">Alicyclobacillus cycloheptanicus</name>
    <dbReference type="NCBI Taxonomy" id="1457"/>
    <lineage>
        <taxon>Bacteria</taxon>
        <taxon>Bacillati</taxon>
        <taxon>Bacillota</taxon>
        <taxon>Bacilli</taxon>
        <taxon>Bacillales</taxon>
        <taxon>Alicyclobacillaceae</taxon>
        <taxon>Alicyclobacillus</taxon>
    </lineage>
</organism>
<keyword evidence="2" id="KW-0813">Transport</keyword>
<dbReference type="RefSeq" id="WP_274456393.1">
    <property type="nucleotide sequence ID" value="NZ_CP067097.1"/>
</dbReference>
<dbReference type="PANTHER" id="PTHR30290:SF9">
    <property type="entry name" value="OLIGOPEPTIDE-BINDING PROTEIN APPA"/>
    <property type="match status" value="1"/>
</dbReference>
<evidence type="ECO:0000256" key="3">
    <source>
        <dbReference type="ARBA" id="ARBA00022729"/>
    </source>
</evidence>
<sequence length="574" mass="63269">MKALWKKGAAIVGSAGALALLLAGCGAQSSTNSTTPGTTSTSAKPNEGGQINLDFIQNIRDLDPALAYDTQSGEVVDQLYDQLVTWAPGGSSKVVPMVAKSWDVSKDGLTYTFHLRNDVKFWNGDPVTAQSFITEFYRVLSPNMGSGGAGFFTDIVGAADYNAGKSKTISGLSASDKYTLVIHLVKPEPFLLDALTMNFISAVDPKYIESVGNHQLYAKNPAFDSTKAMGSGPFELNTINPNQIILTKNPNYWRTDSYGQKLPYLDKVTINISTNDVTDTEHFEQGQTAWIGWNFGGDGIPSDEYPTFMANPKYKAMTSTKVMNSVWYVGMNMKVGPTANPLVRQAIMYGINKKAIIQLMNGRGQVANQPLPPGVPGYVKNLPADATYTYNPTKAKQLLKQAGYSTSHPLTIDYYDQNSPDSVKIDTAIQAQLAKIGIKLNLHLTSWATFLDKAESGQADMFWLGWIQDFPDASDFLNTLFNFPAEGAVNDSTNYNNPQVNAWLNDAEYSTNQAQRIQDYEKATIQIMKDAPWDPMYYDVFTSAVQPWVHGFYIPDVQEDPIEWVWLDKSHIQG</sequence>
<dbReference type="CDD" id="cd00995">
    <property type="entry name" value="PBP2_NikA_DppA_OppA_like"/>
    <property type="match status" value="1"/>
</dbReference>
<evidence type="ECO:0000256" key="1">
    <source>
        <dbReference type="ARBA" id="ARBA00005695"/>
    </source>
</evidence>
<dbReference type="Gene3D" id="3.40.190.10">
    <property type="entry name" value="Periplasmic binding protein-like II"/>
    <property type="match status" value="1"/>
</dbReference>
<feature type="chain" id="PRO_5047257433" evidence="4">
    <location>
        <begin position="30"/>
        <end position="574"/>
    </location>
</feature>
<comment type="similarity">
    <text evidence="1">Belongs to the bacterial solute-binding protein 5 family.</text>
</comment>
<keyword evidence="3 4" id="KW-0732">Signal</keyword>
<accession>A0ABT9XFQ3</accession>
<keyword evidence="7" id="KW-1185">Reference proteome</keyword>
<dbReference type="InterPro" id="IPR000914">
    <property type="entry name" value="SBP_5_dom"/>
</dbReference>
<dbReference type="PIRSF" id="PIRSF002741">
    <property type="entry name" value="MppA"/>
    <property type="match status" value="1"/>
</dbReference>
<dbReference type="Gene3D" id="3.90.76.10">
    <property type="entry name" value="Dipeptide-binding Protein, Domain 1"/>
    <property type="match status" value="1"/>
</dbReference>
<evidence type="ECO:0000313" key="7">
    <source>
        <dbReference type="Proteomes" id="UP001232973"/>
    </source>
</evidence>
<evidence type="ECO:0000256" key="2">
    <source>
        <dbReference type="ARBA" id="ARBA00022448"/>
    </source>
</evidence>
<protein>
    <submittedName>
        <fullName evidence="6">Peptide/nickel transport system substrate-binding protein/oligopeptide transport system substrate-binding protein</fullName>
    </submittedName>
</protein>
<name>A0ABT9XFQ3_9BACL</name>
<feature type="signal peptide" evidence="4">
    <location>
        <begin position="1"/>
        <end position="29"/>
    </location>
</feature>
<dbReference type="SUPFAM" id="SSF53850">
    <property type="entry name" value="Periplasmic binding protein-like II"/>
    <property type="match status" value="1"/>
</dbReference>
<dbReference type="Proteomes" id="UP001232973">
    <property type="component" value="Unassembled WGS sequence"/>
</dbReference>
<dbReference type="InterPro" id="IPR030678">
    <property type="entry name" value="Peptide/Ni-bd"/>
</dbReference>
<dbReference type="EMBL" id="JAUSTP010000003">
    <property type="protein sequence ID" value="MDQ0189017.1"/>
    <property type="molecule type" value="Genomic_DNA"/>
</dbReference>
<reference evidence="6 7" key="1">
    <citation type="submission" date="2023-07" db="EMBL/GenBank/DDBJ databases">
        <title>Genomic Encyclopedia of Type Strains, Phase IV (KMG-IV): sequencing the most valuable type-strain genomes for metagenomic binning, comparative biology and taxonomic classification.</title>
        <authorList>
            <person name="Goeker M."/>
        </authorList>
    </citation>
    <scope>NUCLEOTIDE SEQUENCE [LARGE SCALE GENOMIC DNA]</scope>
    <source>
        <strain evidence="6 7">DSM 4006</strain>
    </source>
</reference>
<dbReference type="PROSITE" id="PS51257">
    <property type="entry name" value="PROKAR_LIPOPROTEIN"/>
    <property type="match status" value="1"/>
</dbReference>
<comment type="caution">
    <text evidence="6">The sequence shown here is derived from an EMBL/GenBank/DDBJ whole genome shotgun (WGS) entry which is preliminary data.</text>
</comment>
<dbReference type="Gene3D" id="3.10.105.10">
    <property type="entry name" value="Dipeptide-binding Protein, Domain 3"/>
    <property type="match status" value="1"/>
</dbReference>
<dbReference type="Pfam" id="PF00496">
    <property type="entry name" value="SBP_bac_5"/>
    <property type="match status" value="1"/>
</dbReference>
<dbReference type="InterPro" id="IPR039424">
    <property type="entry name" value="SBP_5"/>
</dbReference>